<protein>
    <submittedName>
        <fullName evidence="2">Uncharacterized protein</fullName>
    </submittedName>
</protein>
<accession>A0AAW5ZIE9</accession>
<dbReference type="RefSeq" id="WP_271656162.1">
    <property type="nucleotide sequence ID" value="NZ_JAIVFG010000003.1"/>
</dbReference>
<dbReference type="EMBL" id="JAIVFG010000003">
    <property type="protein sequence ID" value="MDB0569782.1"/>
    <property type="molecule type" value="Genomic_DNA"/>
</dbReference>
<feature type="region of interest" description="Disordered" evidence="1">
    <location>
        <begin position="21"/>
        <end position="44"/>
    </location>
</feature>
<sequence>MPLTRTTWTRHRLVHVTAGARRRNGLATQGTGAFGTQSSAQPAGGVPAIPSRLNPLAGSVLTRHSNVDDLPRPVLPIVPAMCGADDSSVLAGPSCMAGRTQPTRCAAMECHTLKNIHRQQCYLMTGINEIDTNIPLSLRDTIKSNTTESGANPIGTRHHLRSKNIRTNPKKITFRFTKPLR</sequence>
<comment type="caution">
    <text evidence="2">The sequence shown here is derived from an EMBL/GenBank/DDBJ whole genome shotgun (WGS) entry which is preliminary data.</text>
</comment>
<evidence type="ECO:0000313" key="2">
    <source>
        <dbReference type="EMBL" id="MDB0569782.1"/>
    </source>
</evidence>
<dbReference type="AlphaFoldDB" id="A0AAW5ZIE9"/>
<proteinExistence type="predicted"/>
<evidence type="ECO:0000256" key="1">
    <source>
        <dbReference type="SAM" id="MobiDB-lite"/>
    </source>
</evidence>
<gene>
    <name evidence="2" type="ORF">LBW59_03205</name>
</gene>
<organism evidence="2 3">
    <name type="scientific">Ralstonia solanacearum</name>
    <name type="common">Pseudomonas solanacearum</name>
    <dbReference type="NCBI Taxonomy" id="305"/>
    <lineage>
        <taxon>Bacteria</taxon>
        <taxon>Pseudomonadati</taxon>
        <taxon>Pseudomonadota</taxon>
        <taxon>Betaproteobacteria</taxon>
        <taxon>Burkholderiales</taxon>
        <taxon>Burkholderiaceae</taxon>
        <taxon>Ralstonia</taxon>
        <taxon>Ralstonia solanacearum species complex</taxon>
    </lineage>
</organism>
<reference evidence="2" key="1">
    <citation type="submission" date="2021-09" db="EMBL/GenBank/DDBJ databases">
        <title>Genomic analysis of Ralstonia spp.</title>
        <authorList>
            <person name="Aburjaile F."/>
            <person name="Ariute J.C."/>
            <person name="Pais A.K.L."/>
            <person name="Albuquerque G.M.R."/>
            <person name="Silva A.M.F."/>
            <person name="Brenig B."/>
            <person name="Azevedo V."/>
            <person name="Matiuzzi M."/>
            <person name="Ramos R."/>
            <person name="Goes-Neto A."/>
            <person name="Soares S."/>
            <person name="Iseppon A.M.B."/>
            <person name="Souza E."/>
            <person name="Gama M."/>
        </authorList>
    </citation>
    <scope>NUCLEOTIDE SEQUENCE</scope>
    <source>
        <strain evidence="2">CCRMRs91</strain>
    </source>
</reference>
<name>A0AAW5ZIE9_RALSL</name>
<feature type="compositionally biased region" description="Polar residues" evidence="1">
    <location>
        <begin position="26"/>
        <end position="41"/>
    </location>
</feature>
<evidence type="ECO:0000313" key="3">
    <source>
        <dbReference type="Proteomes" id="UP001144050"/>
    </source>
</evidence>
<dbReference type="Proteomes" id="UP001144050">
    <property type="component" value="Unassembled WGS sequence"/>
</dbReference>